<evidence type="ECO:0000256" key="1">
    <source>
        <dbReference type="ARBA" id="ARBA00004141"/>
    </source>
</evidence>
<dbReference type="Proteomes" id="UP001589747">
    <property type="component" value="Unassembled WGS sequence"/>
</dbReference>
<dbReference type="PANTHER" id="PTHR30474">
    <property type="entry name" value="CELL CYCLE PROTEIN"/>
    <property type="match status" value="1"/>
</dbReference>
<dbReference type="PANTHER" id="PTHR30474:SF1">
    <property type="entry name" value="PEPTIDOGLYCAN GLYCOSYLTRANSFERASE MRDB"/>
    <property type="match status" value="1"/>
</dbReference>
<sequence length="361" mass="39836">MSVIALVTGLLLIGLISVFALHNAIGEQISPISKLTRVSMGVVALVCLYFIDYRQLLRYATALYVLTLLLMAYPRWADLQISGSYRWITAPGGLEFNIAAAAPYLLIVAVAGMLHRAANEQRSLARWQRLLKEAALYMALPAYLFTVMNARFQLVVYGIALAVLLLVMKRMWLLAAGIGAAIVSAFYMLYERSPRYAYALDRLTGFLNPVADESFYTARSVESVQAGGLWGQGFGAVNERLPYIYSETTFAYLIYSLGWIFGLAVAALAVLFVYRMFRMALKLRFGCGRGMVAGLSAVIGIQLLWHLLMNVGLLPYFGVPLPIVSWSTGSIVELGAIGLMLGAYRRKDMLATLDLPPVRKT</sequence>
<dbReference type="Pfam" id="PF01098">
    <property type="entry name" value="FTSW_RODA_SPOVE"/>
    <property type="match status" value="1"/>
</dbReference>
<evidence type="ECO:0000256" key="2">
    <source>
        <dbReference type="ARBA" id="ARBA00022692"/>
    </source>
</evidence>
<comment type="subcellular location">
    <subcellularLocation>
        <location evidence="1">Membrane</location>
        <topology evidence="1">Multi-pass membrane protein</topology>
    </subcellularLocation>
</comment>
<feature type="transmembrane region" description="Helical" evidence="6">
    <location>
        <begin position="36"/>
        <end position="52"/>
    </location>
</feature>
<evidence type="ECO:0000313" key="7">
    <source>
        <dbReference type="EMBL" id="MFB9325696.1"/>
    </source>
</evidence>
<evidence type="ECO:0000256" key="4">
    <source>
        <dbReference type="ARBA" id="ARBA00022989"/>
    </source>
</evidence>
<feature type="transmembrane region" description="Helical" evidence="6">
    <location>
        <begin position="295"/>
        <end position="317"/>
    </location>
</feature>
<feature type="transmembrane region" description="Helical" evidence="6">
    <location>
        <begin position="96"/>
        <end position="118"/>
    </location>
</feature>
<keyword evidence="2 6" id="KW-0812">Transmembrane</keyword>
<evidence type="ECO:0000256" key="6">
    <source>
        <dbReference type="SAM" id="Phobius"/>
    </source>
</evidence>
<proteinExistence type="predicted"/>
<feature type="transmembrane region" description="Helical" evidence="6">
    <location>
        <begin position="152"/>
        <end position="168"/>
    </location>
</feature>
<protein>
    <submittedName>
        <fullName evidence="7">FtsW/RodA/SpoVE family cell cycle protein</fullName>
    </submittedName>
</protein>
<feature type="transmembrane region" description="Helical" evidence="6">
    <location>
        <begin position="250"/>
        <end position="274"/>
    </location>
</feature>
<keyword evidence="4 6" id="KW-1133">Transmembrane helix</keyword>
<name>A0ABV5KKD6_9BACL</name>
<organism evidence="7 8">
    <name type="scientific">Paenibacillus aurantiacus</name>
    <dbReference type="NCBI Taxonomy" id="1936118"/>
    <lineage>
        <taxon>Bacteria</taxon>
        <taxon>Bacillati</taxon>
        <taxon>Bacillota</taxon>
        <taxon>Bacilli</taxon>
        <taxon>Bacillales</taxon>
        <taxon>Paenibacillaceae</taxon>
        <taxon>Paenibacillus</taxon>
    </lineage>
</organism>
<evidence type="ECO:0000313" key="8">
    <source>
        <dbReference type="Proteomes" id="UP001589747"/>
    </source>
</evidence>
<feature type="transmembrane region" description="Helical" evidence="6">
    <location>
        <begin position="59"/>
        <end position="76"/>
    </location>
</feature>
<dbReference type="InterPro" id="IPR001182">
    <property type="entry name" value="FtsW/RodA"/>
</dbReference>
<accession>A0ABV5KKD6</accession>
<comment type="caution">
    <text evidence="7">The sequence shown here is derived from an EMBL/GenBank/DDBJ whole genome shotgun (WGS) entry which is preliminary data.</text>
</comment>
<feature type="transmembrane region" description="Helical" evidence="6">
    <location>
        <begin position="323"/>
        <end position="344"/>
    </location>
</feature>
<evidence type="ECO:0000256" key="5">
    <source>
        <dbReference type="ARBA" id="ARBA00023136"/>
    </source>
</evidence>
<evidence type="ECO:0000256" key="3">
    <source>
        <dbReference type="ARBA" id="ARBA00022960"/>
    </source>
</evidence>
<dbReference type="EMBL" id="JBHMDO010000015">
    <property type="protein sequence ID" value="MFB9325696.1"/>
    <property type="molecule type" value="Genomic_DNA"/>
</dbReference>
<keyword evidence="5 6" id="KW-0472">Membrane</keyword>
<keyword evidence="3" id="KW-0133">Cell shape</keyword>
<dbReference type="RefSeq" id="WP_377492040.1">
    <property type="nucleotide sequence ID" value="NZ_JBHMDO010000015.1"/>
</dbReference>
<keyword evidence="8" id="KW-1185">Reference proteome</keyword>
<feature type="transmembrane region" description="Helical" evidence="6">
    <location>
        <begin position="173"/>
        <end position="190"/>
    </location>
</feature>
<gene>
    <name evidence="7" type="ORF">ACFFSY_07135</name>
</gene>
<reference evidence="7 8" key="1">
    <citation type="submission" date="2024-09" db="EMBL/GenBank/DDBJ databases">
        <authorList>
            <person name="Sun Q."/>
            <person name="Mori K."/>
        </authorList>
    </citation>
    <scope>NUCLEOTIDE SEQUENCE [LARGE SCALE GENOMIC DNA]</scope>
    <source>
        <strain evidence="7 8">TISTR 2452</strain>
    </source>
</reference>